<protein>
    <submittedName>
        <fullName evidence="1">Uncharacterized protein</fullName>
    </submittedName>
</protein>
<dbReference type="GeneID" id="89337195"/>
<dbReference type="AlphaFoldDB" id="A0AAX4KY89"/>
<organism evidence="1 2">
    <name type="scientific">Sulfolobus tengchongensis</name>
    <dbReference type="NCBI Taxonomy" id="207809"/>
    <lineage>
        <taxon>Archaea</taxon>
        <taxon>Thermoproteota</taxon>
        <taxon>Thermoprotei</taxon>
        <taxon>Sulfolobales</taxon>
        <taxon>Sulfolobaceae</taxon>
        <taxon>Sulfolobus</taxon>
    </lineage>
</organism>
<name>A0AAX4KY89_9CREN</name>
<gene>
    <name evidence="1" type="ORF">V6M85_10460</name>
</gene>
<sequence length="85" mass="9767">MRSFLGTLVSLQEAAVYHYSKDYEDAERALREARSVYKGLKVKIFNLSNAEDRIEIIDIDPDMGQFKEGYVVIVKIPENPLSEKD</sequence>
<reference evidence="1 2" key="1">
    <citation type="submission" date="2024-02" db="EMBL/GenBank/DDBJ databases">
        <title>STSV induces naive adaptation in Sulfolobus.</title>
        <authorList>
            <person name="Xiang X."/>
            <person name="Song M."/>
        </authorList>
    </citation>
    <scope>NUCLEOTIDE SEQUENCE [LARGE SCALE GENOMIC DNA]</scope>
    <source>
        <strain evidence="1 2">RT2</strain>
    </source>
</reference>
<dbReference type="RefSeq" id="WP_338599700.1">
    <property type="nucleotide sequence ID" value="NZ_CP146016.1"/>
</dbReference>
<dbReference type="Proteomes" id="UP001432202">
    <property type="component" value="Chromosome"/>
</dbReference>
<dbReference type="EMBL" id="CP146016">
    <property type="protein sequence ID" value="WWQ59884.1"/>
    <property type="molecule type" value="Genomic_DNA"/>
</dbReference>
<accession>A0AAX4KY89</accession>
<proteinExistence type="predicted"/>
<evidence type="ECO:0000313" key="1">
    <source>
        <dbReference type="EMBL" id="WWQ59884.1"/>
    </source>
</evidence>
<evidence type="ECO:0000313" key="2">
    <source>
        <dbReference type="Proteomes" id="UP001432202"/>
    </source>
</evidence>
<keyword evidence="2" id="KW-1185">Reference proteome</keyword>